<organism evidence="3 4">
    <name type="scientific">Mycobacterium terramassiliense</name>
    <dbReference type="NCBI Taxonomy" id="1841859"/>
    <lineage>
        <taxon>Bacteria</taxon>
        <taxon>Bacillati</taxon>
        <taxon>Actinomycetota</taxon>
        <taxon>Actinomycetes</taxon>
        <taxon>Mycobacteriales</taxon>
        <taxon>Mycobacteriaceae</taxon>
        <taxon>Mycobacterium</taxon>
    </lineage>
</organism>
<evidence type="ECO:0000313" key="4">
    <source>
        <dbReference type="Proteomes" id="UP000241595"/>
    </source>
</evidence>
<keyword evidence="4" id="KW-1185">Reference proteome</keyword>
<reference evidence="3 4" key="1">
    <citation type="submission" date="2017-01" db="EMBL/GenBank/DDBJ databases">
        <authorList>
            <consortium name="Urmite Genomes"/>
        </authorList>
    </citation>
    <scope>NUCLEOTIDE SEQUENCE [LARGE SCALE GENOMIC DNA]</scope>
    <source>
        <strain evidence="3 4">AB308</strain>
    </source>
</reference>
<evidence type="ECO:0000313" key="3">
    <source>
        <dbReference type="EMBL" id="SPM28040.1"/>
    </source>
</evidence>
<evidence type="ECO:0000259" key="2">
    <source>
        <dbReference type="Pfam" id="PF00934"/>
    </source>
</evidence>
<keyword evidence="1" id="KW-0472">Membrane</keyword>
<keyword evidence="1" id="KW-1133">Transmembrane helix</keyword>
<evidence type="ECO:0000256" key="1">
    <source>
        <dbReference type="SAM" id="Phobius"/>
    </source>
</evidence>
<sequence>MSYVSTAPEIMAAAAADVAAIGSTVNAAHLAAAAPTVAVLPAAADEVSAGIAQFFSGVAQEFHGLLGKATAFGAQFAQQLHAGAGSYAAAEAVNAASMMPSAQSIVDVVNGLAAPYINQITNLISTVNYVMQKLVSAIYLAFLVPYEALVLAYLTLALLIGAVQLLEGFLGISIPVP</sequence>
<protein>
    <submittedName>
        <fullName evidence="3">PE family protein</fullName>
    </submittedName>
</protein>
<dbReference type="STRING" id="1841859.GCA_900157385_01522"/>
<dbReference type="AlphaFoldDB" id="A0A2U3N972"/>
<dbReference type="Gene3D" id="1.10.287.850">
    <property type="entry name" value="HP0062-like domain"/>
    <property type="match status" value="1"/>
</dbReference>
<feature type="domain" description="PE" evidence="2">
    <location>
        <begin position="4"/>
        <end position="94"/>
    </location>
</feature>
<feature type="transmembrane region" description="Helical" evidence="1">
    <location>
        <begin position="138"/>
        <end position="163"/>
    </location>
</feature>
<name>A0A2U3N972_9MYCO</name>
<gene>
    <name evidence="3" type="ORF">MTAB308_1525</name>
</gene>
<dbReference type="EMBL" id="FTRV01000010">
    <property type="protein sequence ID" value="SPM28040.1"/>
    <property type="molecule type" value="Genomic_DNA"/>
</dbReference>
<dbReference type="InterPro" id="IPR000084">
    <property type="entry name" value="PE-PGRS_N"/>
</dbReference>
<dbReference type="Proteomes" id="UP000241595">
    <property type="component" value="Unassembled WGS sequence"/>
</dbReference>
<dbReference type="Pfam" id="PF00934">
    <property type="entry name" value="PE"/>
    <property type="match status" value="1"/>
</dbReference>
<proteinExistence type="predicted"/>
<dbReference type="InterPro" id="IPR038332">
    <property type="entry name" value="PPE_sf"/>
</dbReference>
<dbReference type="OrthoDB" id="4728637at2"/>
<keyword evidence="1" id="KW-0812">Transmembrane</keyword>
<dbReference type="RefSeq" id="WP_077098860.1">
    <property type="nucleotide sequence ID" value="NZ_LT717699.1"/>
</dbReference>
<dbReference type="SUPFAM" id="SSF140459">
    <property type="entry name" value="PE/PPE dimer-like"/>
    <property type="match status" value="1"/>
</dbReference>
<accession>A0A2U3N972</accession>